<evidence type="ECO:0000313" key="3">
    <source>
        <dbReference type="Proteomes" id="UP000011910"/>
    </source>
</evidence>
<protein>
    <submittedName>
        <fullName evidence="2">Uncharacterized protein</fullName>
    </submittedName>
</protein>
<dbReference type="AlphaFoldDB" id="M7NRG4"/>
<feature type="transmembrane region" description="Helical" evidence="1">
    <location>
        <begin position="410"/>
        <end position="429"/>
    </location>
</feature>
<dbReference type="STRING" id="1279009.ADICEAN_00551"/>
<feature type="transmembrane region" description="Helical" evidence="1">
    <location>
        <begin position="249"/>
        <end position="268"/>
    </location>
</feature>
<feature type="transmembrane region" description="Helical" evidence="1">
    <location>
        <begin position="463"/>
        <end position="481"/>
    </location>
</feature>
<keyword evidence="3" id="KW-1185">Reference proteome</keyword>
<feature type="transmembrane region" description="Helical" evidence="1">
    <location>
        <begin position="39"/>
        <end position="56"/>
    </location>
</feature>
<feature type="transmembrane region" description="Helical" evidence="1">
    <location>
        <begin position="179"/>
        <end position="200"/>
    </location>
</feature>
<evidence type="ECO:0000256" key="1">
    <source>
        <dbReference type="SAM" id="Phobius"/>
    </source>
</evidence>
<feature type="transmembrane region" description="Helical" evidence="1">
    <location>
        <begin position="435"/>
        <end position="456"/>
    </location>
</feature>
<accession>M7NRG4</accession>
<feature type="transmembrane region" description="Helical" evidence="1">
    <location>
        <begin position="314"/>
        <end position="335"/>
    </location>
</feature>
<comment type="caution">
    <text evidence="2">The sequence shown here is derived from an EMBL/GenBank/DDBJ whole genome shotgun (WGS) entry which is preliminary data.</text>
</comment>
<feature type="transmembrane region" description="Helical" evidence="1">
    <location>
        <begin position="275"/>
        <end position="302"/>
    </location>
</feature>
<reference evidence="2 3" key="1">
    <citation type="journal article" date="2013" name="Genome Announc.">
        <title>Draft Genome Sequence of Cesiribacter andamanensis Strain AMV16T, Isolated from a Soil Sample from a Mud Volcano in the Andaman Islands, India.</title>
        <authorList>
            <person name="Shivaji S."/>
            <person name="Ara S."/>
            <person name="Begum Z."/>
            <person name="Srinivas T.N."/>
            <person name="Singh A."/>
            <person name="Kumar Pinnaka A."/>
        </authorList>
    </citation>
    <scope>NUCLEOTIDE SEQUENCE [LARGE SCALE GENOMIC DNA]</scope>
    <source>
        <strain evidence="2 3">AMV16</strain>
    </source>
</reference>
<feature type="transmembrane region" description="Helical" evidence="1">
    <location>
        <begin position="378"/>
        <end position="398"/>
    </location>
</feature>
<dbReference type="Proteomes" id="UP000011910">
    <property type="component" value="Unassembled WGS sequence"/>
</dbReference>
<proteinExistence type="predicted"/>
<keyword evidence="1" id="KW-0472">Membrane</keyword>
<feature type="transmembrane region" description="Helical" evidence="1">
    <location>
        <begin position="6"/>
        <end position="32"/>
    </location>
</feature>
<feature type="transmembrane region" description="Helical" evidence="1">
    <location>
        <begin position="212"/>
        <end position="229"/>
    </location>
</feature>
<organism evidence="2 3">
    <name type="scientific">Cesiribacter andamanensis AMV16</name>
    <dbReference type="NCBI Taxonomy" id="1279009"/>
    <lineage>
        <taxon>Bacteria</taxon>
        <taxon>Pseudomonadati</taxon>
        <taxon>Bacteroidota</taxon>
        <taxon>Cytophagia</taxon>
        <taxon>Cytophagales</taxon>
        <taxon>Cesiribacteraceae</taxon>
        <taxon>Cesiribacter</taxon>
    </lineage>
</organism>
<dbReference type="EMBL" id="AODQ01000008">
    <property type="protein sequence ID" value="EMR04265.1"/>
    <property type="molecule type" value="Genomic_DNA"/>
</dbReference>
<keyword evidence="1" id="KW-0812">Transmembrane</keyword>
<gene>
    <name evidence="2" type="ORF">ADICEAN_00551</name>
</gene>
<dbReference type="RefSeq" id="WP_009193958.1">
    <property type="nucleotide sequence ID" value="NZ_AODQ01000008.1"/>
</dbReference>
<feature type="transmembrane region" description="Helical" evidence="1">
    <location>
        <begin position="62"/>
        <end position="78"/>
    </location>
</feature>
<feature type="transmembrane region" description="Helical" evidence="1">
    <location>
        <begin position="355"/>
        <end position="372"/>
    </location>
</feature>
<sequence>MLSYLDLLLLYFVCICVLIIPVIAGQILHILLGRQISNTFPVITFMLLVSICAIINTNGNTIFLLTFGLLALLVYDLIGTNKVSYSNSEVIQHSYKLYALQFIVFTLFFSYFSMRSLWVDCNDLGLGDDGFYAKVAAYIKYFSVETVTPDSVNKVSAAPYHYFELHLTVFISSLTQIPVIYVLQVAVPAVLLFYISYIFFILAKKLYNGPDVMCYFVSLIGLFLHGYVFDFYKEFRFLSDLSVFAQGPTLIKYMPPYIGLGLALYYVSKRAFYRAVLALLIASTVSITIAPVTFGGVAILLLYQLYGKNSIKDITMQLTVITASIAFYLIFYGVVNDFFGQYSFSDLDSGESFELSISKFLLMGRIFVGSILKLHIVYVPVLIILFITVVYLTRFYTIKHVAKRIQNLKLVLLFVYGMLIVCSSTWALLHNMLDSVQFFSVPAFIIISFMLFYFLFSLMKGYALHYILLPVLSLLILLNGINTFPINKQWASKCDTLMNSREVMQADFGDIVDTPYPQTILFSKNIAPETNIFTKNLNVYNLGYNYFLYLSDRFFFEPIIILDLPLHPIDEQAISIEKKYIFNSSLNRFKQRQRLLKPNQGIVCDFIRVAQPKIYVSDLKNDTLLHIFSHYNLLLRSNEISIYHIELPVCE</sequence>
<name>M7NRG4_9BACT</name>
<evidence type="ECO:0000313" key="2">
    <source>
        <dbReference type="EMBL" id="EMR04265.1"/>
    </source>
</evidence>
<keyword evidence="1" id="KW-1133">Transmembrane helix</keyword>
<feature type="transmembrane region" description="Helical" evidence="1">
    <location>
        <begin position="98"/>
        <end position="118"/>
    </location>
</feature>